<organism evidence="2">
    <name type="scientific">Daphnia magna</name>
    <dbReference type="NCBI Taxonomy" id="35525"/>
    <lineage>
        <taxon>Eukaryota</taxon>
        <taxon>Metazoa</taxon>
        <taxon>Ecdysozoa</taxon>
        <taxon>Arthropoda</taxon>
        <taxon>Crustacea</taxon>
        <taxon>Branchiopoda</taxon>
        <taxon>Diplostraca</taxon>
        <taxon>Cladocera</taxon>
        <taxon>Anomopoda</taxon>
        <taxon>Daphniidae</taxon>
        <taxon>Daphnia</taxon>
    </lineage>
</organism>
<feature type="region of interest" description="Disordered" evidence="1">
    <location>
        <begin position="855"/>
        <end position="915"/>
    </location>
</feature>
<dbReference type="GO" id="GO:0071944">
    <property type="term" value="C:cell periphery"/>
    <property type="evidence" value="ECO:0007669"/>
    <property type="project" value="UniProtKB-ARBA"/>
</dbReference>
<dbReference type="FunFam" id="2.30.42.10:FF:000053">
    <property type="entry name" value="FERM and PDZ domain-containing protein 4"/>
    <property type="match status" value="1"/>
</dbReference>
<dbReference type="GO" id="GO:0009887">
    <property type="term" value="P:animal organ morphogenesis"/>
    <property type="evidence" value="ECO:0007669"/>
    <property type="project" value="UniProtKB-ARBA"/>
</dbReference>
<dbReference type="Pfam" id="PF00397">
    <property type="entry name" value="WW"/>
    <property type="match status" value="1"/>
</dbReference>
<dbReference type="SMART" id="SM00228">
    <property type="entry name" value="PDZ"/>
    <property type="match status" value="1"/>
</dbReference>
<feature type="compositionally biased region" description="Polar residues" evidence="1">
    <location>
        <begin position="794"/>
        <end position="815"/>
    </location>
</feature>
<dbReference type="InterPro" id="IPR000299">
    <property type="entry name" value="FERM_domain"/>
</dbReference>
<feature type="region of interest" description="Disordered" evidence="1">
    <location>
        <begin position="1327"/>
        <end position="1347"/>
    </location>
</feature>
<protein>
    <submittedName>
        <fullName evidence="2">FERM and PDZ domain-containing protein</fullName>
    </submittedName>
</protein>
<dbReference type="SUPFAM" id="SSF54236">
    <property type="entry name" value="Ubiquitin-like"/>
    <property type="match status" value="1"/>
</dbReference>
<dbReference type="SUPFAM" id="SSF47031">
    <property type="entry name" value="Second domain of FERM"/>
    <property type="match status" value="1"/>
</dbReference>
<feature type="compositionally biased region" description="Basic and acidic residues" evidence="1">
    <location>
        <begin position="1038"/>
        <end position="1049"/>
    </location>
</feature>
<dbReference type="InterPro" id="IPR014352">
    <property type="entry name" value="FERM/acyl-CoA-bd_prot_sf"/>
</dbReference>
<dbReference type="InterPro" id="IPR019749">
    <property type="entry name" value="Band_41_domain"/>
</dbReference>
<dbReference type="InterPro" id="IPR036034">
    <property type="entry name" value="PDZ_sf"/>
</dbReference>
<dbReference type="InterPro" id="IPR019748">
    <property type="entry name" value="FERM_central"/>
</dbReference>
<dbReference type="PROSITE" id="PS01159">
    <property type="entry name" value="WW_DOMAIN_1"/>
    <property type="match status" value="1"/>
</dbReference>
<name>A0A0P5IKW1_9CRUS</name>
<feature type="compositionally biased region" description="Polar residues" evidence="1">
    <location>
        <begin position="1245"/>
        <end position="1254"/>
    </location>
</feature>
<dbReference type="InterPro" id="IPR001202">
    <property type="entry name" value="WW_dom"/>
</dbReference>
<accession>A0A0P5IKW1</accession>
<feature type="compositionally biased region" description="Pro residues" evidence="1">
    <location>
        <begin position="1596"/>
        <end position="1610"/>
    </location>
</feature>
<dbReference type="SMART" id="SM00295">
    <property type="entry name" value="B41"/>
    <property type="match status" value="1"/>
</dbReference>
<evidence type="ECO:0000313" key="2">
    <source>
        <dbReference type="EMBL" id="JAN52995.1"/>
    </source>
</evidence>
<feature type="compositionally biased region" description="Polar residues" evidence="1">
    <location>
        <begin position="869"/>
        <end position="881"/>
    </location>
</feature>
<dbReference type="Pfam" id="PF00595">
    <property type="entry name" value="PDZ"/>
    <property type="match status" value="1"/>
</dbReference>
<proteinExistence type="predicted"/>
<dbReference type="EMBL" id="GDIQ01041742">
    <property type="protein sequence ID" value="JAN52995.1"/>
    <property type="molecule type" value="Transcribed_RNA"/>
</dbReference>
<feature type="compositionally biased region" description="Polar residues" evidence="1">
    <location>
        <begin position="1529"/>
        <end position="1543"/>
    </location>
</feature>
<feature type="region of interest" description="Disordered" evidence="1">
    <location>
        <begin position="1483"/>
        <end position="1503"/>
    </location>
</feature>
<feature type="compositionally biased region" description="Low complexity" evidence="1">
    <location>
        <begin position="1445"/>
        <end position="1460"/>
    </location>
</feature>
<feature type="compositionally biased region" description="Basic and acidic residues" evidence="1">
    <location>
        <begin position="1405"/>
        <end position="1414"/>
    </location>
</feature>
<feature type="region of interest" description="Disordered" evidence="1">
    <location>
        <begin position="1525"/>
        <end position="1675"/>
    </location>
</feature>
<feature type="region of interest" description="Disordered" evidence="1">
    <location>
        <begin position="1360"/>
        <end position="1460"/>
    </location>
</feature>
<feature type="compositionally biased region" description="Acidic residues" evidence="1">
    <location>
        <begin position="1327"/>
        <end position="1336"/>
    </location>
</feature>
<dbReference type="InterPro" id="IPR029071">
    <property type="entry name" value="Ubiquitin-like_domsf"/>
</dbReference>
<feature type="compositionally biased region" description="Low complexity" evidence="1">
    <location>
        <begin position="856"/>
        <end position="868"/>
    </location>
</feature>
<dbReference type="SUPFAM" id="SSF51045">
    <property type="entry name" value="WW domain"/>
    <property type="match status" value="1"/>
</dbReference>
<feature type="compositionally biased region" description="Pro residues" evidence="1">
    <location>
        <begin position="1337"/>
        <end position="1347"/>
    </location>
</feature>
<sequence length="1901" mass="205400">MGNKQSTLLWSWQRRKRSKIAQSLRTSHINQTSSWLPPIDNWNGSIQAGASGGTSLPYGWEAATDREGKAYFINHLNKTTTYEDPRKDWGEEPPQPREVELSRHPELGFGFVAGSEKPVIVRFVTEGGPSVDKLLPGDQIWRINGEDVKHAPRDHVIQLVRSCKETVHLAVCQPPLDNSTRKSALLSAAKKAKLRNNPSRVRFAEGVVINGTTLPLSQSLGKEEPCPPLMPNVMKVYLENGQTKSFKYDSATTVSDVLNSLQQKLGFKSMDNFSLCVEHVKSIRKNKLTLLDPAESLAWIAARPGAHNLRCMLRIAFLPKDAYDLLRKDTGSFEYLFTQCCNDVVQERFAPELKYDIALRIAALHMHQHALTNKMQGKLTIKNIEREYGLERFVPTSLVEAMKRKELRKLLSHFFKVNQQLTAPGQKQLTVLQAKLHYLKIIAELPSYGAKCFSTNFKSDSNVETVILVSPKFGVSQISGMRSSAPLTLCNVEDITSLNVRREDELIQYVEIRLKDPDKETLLLSLEERDAEEIILVLRGYHKLATDRVLPVHRERSRWTQDSAPPYHTRHTVLPSPWSFVEQPPASCGASEPEEKLVRYADLSVPPPYHPPPQGFQIPNNRYPCAGEHDEGAIGEREFDDPFDPTATYDSPRALRGVSLALCPQQNNKVDSNMNKPLPNNNVDAAGATAAMKNRMPVLTSVSSREMPAARRVSTLETAVPSHKLGFDMPSVVSMEILESQQQQTELLVQQLADCSEARNDAVIQRVSELKRLVEDAEQYLTGGGDRASRVSDVETSSLLSDMSQLSKTESDQSGSGAGAGYGRLRHSDSLLLLTQGQKQLSLPDNSTILLDAADHASSSDTDSVSTTPNQTPTHSPSQRPKSAEGLKHGTPSRPPSMLKPSDSSFGLHSPDVIPSVAGHEEKDLEGLLRRLRDDLPLAEGSLIYLDPDIIDLTMIPPPITPEEDGLKMKFPATINEPPTPFADRDSLENELAAMKSTPSGVARGRPSPSDLGELQDLTDLAQWSDVVSDSSCLNSSQERDFHDSEDKFSLSGVSTRSVSSLASSVRAGSTSSLSVQTLTESKRRWIADEKRKHLTANPDLDKFLSTVAVPLPPVGGNKSSSQAGSGDFSNDDLSAYIIPPPPANASTSSNNGLVILQKLYAAREGIFQVMREEPPSGVNSAKQSAKNFDEKDRVMVEMKVRFEQREPNHGVSSKIGEMHRLLASSNNASAVTETVTVTTASSNITSTKGTTPDLSPASSHSSGYGSLKSIADCSSNPPPELPARQPAGQFSPRKNGFANFKMPALNPLNGALKAPGYGPNFRSTFIDDDDEDDEAIPPPPPPPRNPIPRMIIAAAAAANARLSTPGKGSESATVPSPGPLTKSSSQGDLLGRISVKTPSSGRMSDTHRLRMEEMGPSGVAGVKGMSASTESISTVHKNGQSGTSSPSKLSMASSSDSIGSNASVATVKNAPGNFVTGISVTSVKESDSTPPLPPRNSPTRVVIPKLPVTPQIESTTKSVIVNRVTRPSVDSRSAPTTANVLPSQRPPALPSRLRKPPVTSSVTSPQKPTPPAIQMVTPSANGPSGARTTVTKAAAPPPPPITSTPPPSPSHYAVPGVMKPLNESPAKHSEYQIPVVSRVPRTTMAPPPPSDSSRVSQPGAPLSTSSPKLGARTNASIGNNVISLNIRVEGKGTPGQDLPTWTNNSPTHRKSGNSGVVLPERDNGSLDSGSFEQDSLDGSTDFDLTTLISQSEQAVSRVISRLAVPPVAKAEQAHFQGDEDLSQVEAARDRLINESRQFVTASKMFVKSVTDSPQAMAICLSQCVVLIERMGIAVGDVSQREQNRDLPPKVRDVARAFLHTLKAAAEASGQGVSDPSMGRLMGKATALAGVLTILMRSLRP</sequence>
<dbReference type="PROSITE" id="PS50057">
    <property type="entry name" value="FERM_3"/>
    <property type="match status" value="1"/>
</dbReference>
<feature type="region of interest" description="Disordered" evidence="1">
    <location>
        <begin position="1244"/>
        <end position="1296"/>
    </location>
</feature>
<feature type="compositionally biased region" description="Polar residues" evidence="1">
    <location>
        <begin position="1427"/>
        <end position="1444"/>
    </location>
</feature>
<dbReference type="SUPFAM" id="SSF50729">
    <property type="entry name" value="PH domain-like"/>
    <property type="match status" value="1"/>
</dbReference>
<dbReference type="Gene3D" id="2.20.70.10">
    <property type="match status" value="1"/>
</dbReference>
<dbReference type="Gene3D" id="1.20.1420.10">
    <property type="entry name" value="Talin, central domain"/>
    <property type="match status" value="1"/>
</dbReference>
<feature type="compositionally biased region" description="Low complexity" evidence="1">
    <location>
        <begin position="1256"/>
        <end position="1270"/>
    </location>
</feature>
<dbReference type="OrthoDB" id="5859304at2759"/>
<dbReference type="CDD" id="cd00201">
    <property type="entry name" value="WW"/>
    <property type="match status" value="1"/>
</dbReference>
<dbReference type="Gene3D" id="1.20.80.10">
    <property type="match status" value="1"/>
</dbReference>
<dbReference type="Pfam" id="PF00373">
    <property type="entry name" value="FERM_M"/>
    <property type="match status" value="1"/>
</dbReference>
<dbReference type="InterPro" id="IPR035963">
    <property type="entry name" value="FERM_2"/>
</dbReference>
<feature type="compositionally biased region" description="Polar residues" evidence="1">
    <location>
        <begin position="1726"/>
        <end position="1736"/>
    </location>
</feature>
<dbReference type="PROSITE" id="PS50106">
    <property type="entry name" value="PDZ"/>
    <property type="match status" value="1"/>
</dbReference>
<evidence type="ECO:0000256" key="1">
    <source>
        <dbReference type="SAM" id="MobiDB-lite"/>
    </source>
</evidence>
<feature type="region of interest" description="Disordered" evidence="1">
    <location>
        <begin position="783"/>
        <end position="822"/>
    </location>
</feature>
<dbReference type="InterPro" id="IPR036020">
    <property type="entry name" value="WW_dom_sf"/>
</dbReference>
<reference evidence="2" key="1">
    <citation type="submission" date="2015-10" db="EMBL/GenBank/DDBJ databases">
        <title>EvidentialGene: Evidence-directed Construction of Complete mRNA Transcriptomes without Genomes.</title>
        <authorList>
            <person name="Gilbert D.G."/>
        </authorList>
    </citation>
    <scope>NUCLEOTIDE SEQUENCE</scope>
</reference>
<dbReference type="PROSITE" id="PS50020">
    <property type="entry name" value="WW_DOMAIN_2"/>
    <property type="match status" value="1"/>
</dbReference>
<dbReference type="CDD" id="cd17088">
    <property type="entry name" value="FERM_F1_FRMPD1_like"/>
    <property type="match status" value="1"/>
</dbReference>
<feature type="region of interest" description="Disordered" evidence="1">
    <location>
        <begin position="1035"/>
        <end position="1054"/>
    </location>
</feature>
<dbReference type="Gene3D" id="3.10.20.90">
    <property type="entry name" value="Phosphatidylinositol 3-kinase Catalytic Subunit, Chain A, domain 1"/>
    <property type="match status" value="1"/>
</dbReference>
<dbReference type="CDD" id="cd06769">
    <property type="entry name" value="PDZ_FRMPD1_3_4-like"/>
    <property type="match status" value="1"/>
</dbReference>
<dbReference type="Pfam" id="PF21989">
    <property type="entry name" value="RA_2"/>
    <property type="match status" value="1"/>
</dbReference>
<dbReference type="PANTHER" id="PTHR46221:SF3">
    <property type="entry name" value="FERM AND PDZ DOMAIN-CONTAINING PROTEIN 4"/>
    <property type="match status" value="1"/>
</dbReference>
<dbReference type="GO" id="GO:0048731">
    <property type="term" value="P:system development"/>
    <property type="evidence" value="ECO:0007669"/>
    <property type="project" value="UniProtKB-ARBA"/>
</dbReference>
<dbReference type="Gene3D" id="2.30.42.10">
    <property type="match status" value="1"/>
</dbReference>
<dbReference type="SUPFAM" id="SSF50156">
    <property type="entry name" value="PDZ domain-like"/>
    <property type="match status" value="1"/>
</dbReference>
<dbReference type="InterPro" id="IPR001478">
    <property type="entry name" value="PDZ"/>
</dbReference>
<dbReference type="PANTHER" id="PTHR46221">
    <property type="entry name" value="FERM AND PDZ DOMAIN-CONTAINING PROTEIN FAMILY MEMBER"/>
    <property type="match status" value="1"/>
</dbReference>
<feature type="region of interest" description="Disordered" evidence="1">
    <location>
        <begin position="1691"/>
        <end position="1736"/>
    </location>
</feature>
<feature type="compositionally biased region" description="Polar residues" evidence="1">
    <location>
        <begin position="1652"/>
        <end position="1675"/>
    </location>
</feature>
<dbReference type="SMART" id="SM00456">
    <property type="entry name" value="WW"/>
    <property type="match status" value="1"/>
</dbReference>
<dbReference type="CDD" id="cd14473">
    <property type="entry name" value="FERM_B-lobe"/>
    <property type="match status" value="1"/>
</dbReference>